<proteinExistence type="predicted"/>
<organism evidence="1 2">
    <name type="scientific">Faecalicatena contorta</name>
    <dbReference type="NCBI Taxonomy" id="39482"/>
    <lineage>
        <taxon>Bacteria</taxon>
        <taxon>Bacillati</taxon>
        <taxon>Bacillota</taxon>
        <taxon>Clostridia</taxon>
        <taxon>Lachnospirales</taxon>
        <taxon>Lachnospiraceae</taxon>
        <taxon>Faecalicatena</taxon>
    </lineage>
</organism>
<reference evidence="2" key="1">
    <citation type="submission" date="2017-07" db="EMBL/GenBank/DDBJ databases">
        <authorList>
            <person name="Varghese N."/>
            <person name="Submissions S."/>
        </authorList>
    </citation>
    <scope>NUCLEOTIDE SEQUENCE [LARGE SCALE GENOMIC DNA]</scope>
    <source>
        <strain evidence="2">NLAE-zl-C134</strain>
    </source>
</reference>
<sequence length="63" mass="7230">MLEAACKKTLSYTNLSNYKRIKNFLVTMEETLSSNGPKINQEKETTGITREAYGLDSIQTEYY</sequence>
<name>A0A315ZS42_9FIRM</name>
<protein>
    <submittedName>
        <fullName evidence="1">Uncharacterized protein</fullName>
    </submittedName>
</protein>
<dbReference type="EMBL" id="UHJJ01000014">
    <property type="protein sequence ID" value="SUQ15639.1"/>
    <property type="molecule type" value="Genomic_DNA"/>
</dbReference>
<dbReference type="Proteomes" id="UP000254051">
    <property type="component" value="Unassembled WGS sequence"/>
</dbReference>
<evidence type="ECO:0000313" key="1">
    <source>
        <dbReference type="EMBL" id="SUQ15639.1"/>
    </source>
</evidence>
<evidence type="ECO:0000313" key="2">
    <source>
        <dbReference type="Proteomes" id="UP000254051"/>
    </source>
</evidence>
<gene>
    <name evidence="1" type="ORF">SAMN05216529_11488</name>
</gene>
<dbReference type="AlphaFoldDB" id="A0A315ZS42"/>
<accession>A0A315ZS42</accession>
<keyword evidence="2" id="KW-1185">Reference proteome</keyword>